<keyword evidence="8 17" id="KW-0812">Transmembrane</keyword>
<dbReference type="InterPro" id="IPR001750">
    <property type="entry name" value="ND/Mrp_TM"/>
</dbReference>
<feature type="transmembrane region" description="Helical" evidence="17">
    <location>
        <begin position="352"/>
        <end position="369"/>
    </location>
</feature>
<keyword evidence="7 17" id="KW-0679">Respiratory chain</keyword>
<feature type="domain" description="NADH:ubiquinone oxidoreductase chain 4 N-terminal" evidence="19">
    <location>
        <begin position="8"/>
        <end position="109"/>
    </location>
</feature>
<dbReference type="GO" id="GO:0031966">
    <property type="term" value="C:mitochondrial membrane"/>
    <property type="evidence" value="ECO:0007669"/>
    <property type="project" value="UniProtKB-SubCell"/>
</dbReference>
<evidence type="ECO:0000256" key="4">
    <source>
        <dbReference type="ARBA" id="ARBA00012944"/>
    </source>
</evidence>
<dbReference type="InterPro" id="IPR000260">
    <property type="entry name" value="NADH4_N"/>
</dbReference>
<comment type="subcellular location">
    <subcellularLocation>
        <location evidence="2 17">Mitochondrion membrane</location>
        <topology evidence="2 17">Multi-pass membrane protein</topology>
    </subcellularLocation>
</comment>
<evidence type="ECO:0000256" key="3">
    <source>
        <dbReference type="ARBA" id="ARBA00009025"/>
    </source>
</evidence>
<keyword evidence="15 17" id="KW-0472">Membrane</keyword>
<comment type="function">
    <text evidence="1">Core subunit of the mitochondrial membrane respiratory chain NADH dehydrogenase (Complex I) that is believed to belong to the minimal assembly required for catalysis. Complex I functions in the transfer of electrons from NADH to the respiratory chain. The immediate electron acceptor for the enzyme is believed to be ubiquinone.</text>
</comment>
<accession>E7E074</accession>
<evidence type="ECO:0000256" key="5">
    <source>
        <dbReference type="ARBA" id="ARBA00021006"/>
    </source>
</evidence>
<evidence type="ECO:0000256" key="9">
    <source>
        <dbReference type="ARBA" id="ARBA00022967"/>
    </source>
</evidence>
<evidence type="ECO:0000256" key="13">
    <source>
        <dbReference type="ARBA" id="ARBA00023075"/>
    </source>
</evidence>
<organism evidence="20">
    <name type="scientific">Colossendeis megalonyx</name>
    <name type="common">Sea spider</name>
    <dbReference type="NCBI Taxonomy" id="136193"/>
    <lineage>
        <taxon>Eukaryota</taxon>
        <taxon>Metazoa</taxon>
        <taxon>Ecdysozoa</taxon>
        <taxon>Arthropoda</taxon>
        <taxon>Chelicerata</taxon>
        <taxon>Pycnogonida</taxon>
        <taxon>Pantopoda</taxon>
        <taxon>Colossendeidae</taxon>
        <taxon>Colossendeis</taxon>
    </lineage>
</organism>
<evidence type="ECO:0000256" key="8">
    <source>
        <dbReference type="ARBA" id="ARBA00022692"/>
    </source>
</evidence>
<dbReference type="GO" id="GO:0008137">
    <property type="term" value="F:NADH dehydrogenase (ubiquinone) activity"/>
    <property type="evidence" value="ECO:0007669"/>
    <property type="project" value="UniProtKB-UniRule"/>
</dbReference>
<feature type="transmembrane region" description="Helical" evidence="17">
    <location>
        <begin position="94"/>
        <end position="111"/>
    </location>
</feature>
<dbReference type="GO" id="GO:0015990">
    <property type="term" value="P:electron transport coupled proton transport"/>
    <property type="evidence" value="ECO:0007669"/>
    <property type="project" value="TreeGrafter"/>
</dbReference>
<feature type="transmembrane region" description="Helical" evidence="17">
    <location>
        <begin position="260"/>
        <end position="279"/>
    </location>
</feature>
<dbReference type="PRINTS" id="PR01437">
    <property type="entry name" value="NUOXDRDTASE4"/>
</dbReference>
<evidence type="ECO:0000256" key="16">
    <source>
        <dbReference type="ARBA" id="ARBA00049551"/>
    </source>
</evidence>
<geneLocation type="mitochondrion" evidence="20"/>
<feature type="transmembrane region" description="Helical" evidence="17">
    <location>
        <begin position="434"/>
        <end position="457"/>
    </location>
</feature>
<dbReference type="EC" id="7.1.1.2" evidence="4 17"/>
<keyword evidence="6 17" id="KW-0813">Transport</keyword>
<keyword evidence="14 17" id="KW-0496">Mitochondrion</keyword>
<feature type="transmembrane region" description="Helical" evidence="17">
    <location>
        <begin position="64"/>
        <end position="82"/>
    </location>
</feature>
<evidence type="ECO:0000256" key="12">
    <source>
        <dbReference type="ARBA" id="ARBA00023027"/>
    </source>
</evidence>
<evidence type="ECO:0000256" key="11">
    <source>
        <dbReference type="ARBA" id="ARBA00022989"/>
    </source>
</evidence>
<gene>
    <name evidence="20" type="primary">ND4</name>
</gene>
<dbReference type="PANTHER" id="PTHR43507">
    <property type="entry name" value="NADH-UBIQUINONE OXIDOREDUCTASE CHAIN 4"/>
    <property type="match status" value="1"/>
</dbReference>
<dbReference type="GO" id="GO:0048039">
    <property type="term" value="F:ubiquinone binding"/>
    <property type="evidence" value="ECO:0007669"/>
    <property type="project" value="TreeGrafter"/>
</dbReference>
<keyword evidence="9" id="KW-1278">Translocase</keyword>
<keyword evidence="13 17" id="KW-0830">Ubiquinone</keyword>
<sequence length="458" mass="53898">MINDNNLLMMISLIMMLYLMNMSYKLMYINMVFYYLIFITIFFKEFYSFMILKVIYYQMFSLDNLSYLLIMLSLWILLLMVLSKNSSSKGSNKVYLNFHNILIFLLSMTFLVNDYLVFYLCFESILIPIFMLILGWGYQPERVQAGLYLLLYTLFASLPLLMSLFMFMNYFNSLAISYLLMTNLLYLEYHWLIILWMLMTLFAFLVKMPIYMFHLWLPKAHVEAPLVGSMLLAGVLLKLGGYGIIRVLFLFKYMFINVSYYFICFILLGGIYSALVCLNQTDLKMLIAYSSVAHMSVMTGGLMTLSYLGMQGGVLLMLGHGLCSSGLFFIGNIMYERFNTRSMLVIKGMSNLSYMMNVLWFIMLVNNISAPPSMNLFSEINLFISMLKWSYMMFILLIIYMFICSCYTLYLYYMTNHGKMNLTYSFNNNSLRELIIVILHLIPLNLYIMKSEIFYFIY</sequence>
<name>E7E074_COLMG</name>
<evidence type="ECO:0000256" key="15">
    <source>
        <dbReference type="ARBA" id="ARBA00023136"/>
    </source>
</evidence>
<feature type="transmembrane region" description="Helical" evidence="17">
    <location>
        <begin position="389"/>
        <end position="413"/>
    </location>
</feature>
<dbReference type="Pfam" id="PF01059">
    <property type="entry name" value="Oxidored_q5_N"/>
    <property type="match status" value="1"/>
</dbReference>
<evidence type="ECO:0000256" key="17">
    <source>
        <dbReference type="RuleBase" id="RU003297"/>
    </source>
</evidence>
<evidence type="ECO:0000256" key="2">
    <source>
        <dbReference type="ARBA" id="ARBA00004225"/>
    </source>
</evidence>
<comment type="catalytic activity">
    <reaction evidence="16 17">
        <text>a ubiquinone + NADH + 5 H(+)(in) = a ubiquinol + NAD(+) + 4 H(+)(out)</text>
        <dbReference type="Rhea" id="RHEA:29091"/>
        <dbReference type="Rhea" id="RHEA-COMP:9565"/>
        <dbReference type="Rhea" id="RHEA-COMP:9566"/>
        <dbReference type="ChEBI" id="CHEBI:15378"/>
        <dbReference type="ChEBI" id="CHEBI:16389"/>
        <dbReference type="ChEBI" id="CHEBI:17976"/>
        <dbReference type="ChEBI" id="CHEBI:57540"/>
        <dbReference type="ChEBI" id="CHEBI:57945"/>
        <dbReference type="EC" id="7.1.1.2"/>
    </reaction>
</comment>
<evidence type="ECO:0000256" key="10">
    <source>
        <dbReference type="ARBA" id="ARBA00022982"/>
    </source>
</evidence>
<evidence type="ECO:0000256" key="7">
    <source>
        <dbReference type="ARBA" id="ARBA00022660"/>
    </source>
</evidence>
<feature type="transmembrane region" description="Helical" evidence="17">
    <location>
        <begin position="286"/>
        <end position="308"/>
    </location>
</feature>
<evidence type="ECO:0000259" key="18">
    <source>
        <dbReference type="Pfam" id="PF00361"/>
    </source>
</evidence>
<dbReference type="GO" id="GO:0003954">
    <property type="term" value="F:NADH dehydrogenase activity"/>
    <property type="evidence" value="ECO:0007669"/>
    <property type="project" value="TreeGrafter"/>
</dbReference>
<feature type="transmembrane region" description="Helical" evidence="17">
    <location>
        <begin position="229"/>
        <end position="254"/>
    </location>
</feature>
<reference evidence="20" key="1">
    <citation type="journal article" date="2011" name="Mol. Phylogenet. Evol.">
        <title>The mitochondrial genome of Colossendeis megalonyx supports a basal position of Colossendeidae within the Pycnogonida.</title>
        <authorList>
            <person name="Dietz L."/>
            <person name="Mayer C."/>
            <person name="Arango C.P."/>
            <person name="Leese F."/>
        </authorList>
    </citation>
    <scope>NUCLEOTIDE SEQUENCE</scope>
</reference>
<keyword evidence="10 17" id="KW-0249">Electron transport</keyword>
<dbReference type="EMBL" id="HQ450773">
    <property type="protein sequence ID" value="ADV16618.1"/>
    <property type="molecule type" value="Genomic_DNA"/>
</dbReference>
<dbReference type="InterPro" id="IPR003918">
    <property type="entry name" value="NADH_UbQ_OxRdtase"/>
</dbReference>
<feature type="transmembrane region" description="Helical" evidence="17">
    <location>
        <begin position="191"/>
        <end position="217"/>
    </location>
</feature>
<feature type="transmembrane region" description="Helical" evidence="17">
    <location>
        <begin position="117"/>
        <end position="137"/>
    </location>
</feature>
<feature type="transmembrane region" description="Helical" evidence="17">
    <location>
        <begin position="31"/>
        <end position="52"/>
    </location>
</feature>
<keyword evidence="12 17" id="KW-0520">NAD</keyword>
<feature type="transmembrane region" description="Helical" evidence="17">
    <location>
        <begin position="314"/>
        <end position="331"/>
    </location>
</feature>
<dbReference type="Pfam" id="PF00361">
    <property type="entry name" value="Proton_antipo_M"/>
    <property type="match status" value="1"/>
</dbReference>
<dbReference type="PANTHER" id="PTHR43507:SF20">
    <property type="entry name" value="NADH-UBIQUINONE OXIDOREDUCTASE CHAIN 4"/>
    <property type="match status" value="1"/>
</dbReference>
<protein>
    <recommendedName>
        <fullName evidence="5 17">NADH-ubiquinone oxidoreductase chain 4</fullName>
        <ecNumber evidence="4 17">7.1.1.2</ecNumber>
    </recommendedName>
</protein>
<evidence type="ECO:0000259" key="19">
    <source>
        <dbReference type="Pfam" id="PF01059"/>
    </source>
</evidence>
<keyword evidence="11 17" id="KW-1133">Transmembrane helix</keyword>
<comment type="similarity">
    <text evidence="3 17">Belongs to the complex I subunit 4 family.</text>
</comment>
<feature type="domain" description="NADH:quinone oxidoreductase/Mrp antiporter transmembrane" evidence="18">
    <location>
        <begin position="113"/>
        <end position="399"/>
    </location>
</feature>
<dbReference type="GO" id="GO:0042773">
    <property type="term" value="P:ATP synthesis coupled electron transport"/>
    <property type="evidence" value="ECO:0007669"/>
    <property type="project" value="InterPro"/>
</dbReference>
<evidence type="ECO:0000313" key="20">
    <source>
        <dbReference type="EMBL" id="ADV16618.1"/>
    </source>
</evidence>
<evidence type="ECO:0000256" key="1">
    <source>
        <dbReference type="ARBA" id="ARBA00003257"/>
    </source>
</evidence>
<feature type="transmembrane region" description="Helical" evidence="17">
    <location>
        <begin position="149"/>
        <end position="171"/>
    </location>
</feature>
<dbReference type="AlphaFoldDB" id="E7E074"/>
<comment type="function">
    <text evidence="17">Core subunit of the mitochondrial membrane respiratory chain NADH dehydrogenase (Complex I) which catalyzes electron transfer from NADH through the respiratory chain, using ubiquinone as an electron acceptor. Essential for the catalytic activity and assembly of complex I.</text>
</comment>
<evidence type="ECO:0000256" key="6">
    <source>
        <dbReference type="ARBA" id="ARBA00022448"/>
    </source>
</evidence>
<evidence type="ECO:0000256" key="14">
    <source>
        <dbReference type="ARBA" id="ARBA00023128"/>
    </source>
</evidence>
<proteinExistence type="inferred from homology"/>